<gene>
    <name evidence="1" type="ORF">ACFSUT_30175</name>
</gene>
<protein>
    <submittedName>
        <fullName evidence="1">Uncharacterized protein</fullName>
    </submittedName>
</protein>
<accession>A0ABW5I5E7</accession>
<dbReference type="Proteomes" id="UP001597542">
    <property type="component" value="Unassembled WGS sequence"/>
</dbReference>
<comment type="caution">
    <text evidence="1">The sequence shown here is derived from an EMBL/GenBank/DDBJ whole genome shotgun (WGS) entry which is preliminary data.</text>
</comment>
<evidence type="ECO:0000313" key="1">
    <source>
        <dbReference type="EMBL" id="MFD2484576.1"/>
    </source>
</evidence>
<evidence type="ECO:0000313" key="2">
    <source>
        <dbReference type="Proteomes" id="UP001597542"/>
    </source>
</evidence>
<dbReference type="RefSeq" id="WP_344275502.1">
    <property type="nucleotide sequence ID" value="NZ_BAAAHV010000012.1"/>
</dbReference>
<keyword evidence="2" id="KW-1185">Reference proteome</keyword>
<proteinExistence type="predicted"/>
<sequence length="87" mass="9731">MRECYIQLTANNRNYRDAMLTYAHALKAGIPAEAEAAEVQTAEHEPDATLRACLDDVIELLDKLVKLHAKARLAMRIDLGITRQPSL</sequence>
<reference evidence="2" key="1">
    <citation type="journal article" date="2019" name="Int. J. Syst. Evol. Microbiol.">
        <title>The Global Catalogue of Microorganisms (GCM) 10K type strain sequencing project: providing services to taxonomists for standard genome sequencing and annotation.</title>
        <authorList>
            <consortium name="The Broad Institute Genomics Platform"/>
            <consortium name="The Broad Institute Genome Sequencing Center for Infectious Disease"/>
            <person name="Wu L."/>
            <person name="Ma J."/>
        </authorList>
    </citation>
    <scope>NUCLEOTIDE SEQUENCE [LARGE SCALE GENOMIC DNA]</scope>
    <source>
        <strain evidence="2">CGMCC 4.7638</strain>
    </source>
</reference>
<organism evidence="1 2">
    <name type="scientific">Amycolatopsis albidoflavus</name>
    <dbReference type="NCBI Taxonomy" id="102226"/>
    <lineage>
        <taxon>Bacteria</taxon>
        <taxon>Bacillati</taxon>
        <taxon>Actinomycetota</taxon>
        <taxon>Actinomycetes</taxon>
        <taxon>Pseudonocardiales</taxon>
        <taxon>Pseudonocardiaceae</taxon>
        <taxon>Amycolatopsis</taxon>
    </lineage>
</organism>
<dbReference type="EMBL" id="JBHUKQ010000015">
    <property type="protein sequence ID" value="MFD2484576.1"/>
    <property type="molecule type" value="Genomic_DNA"/>
</dbReference>
<name>A0ABW5I5E7_9PSEU</name>